<protein>
    <submittedName>
        <fullName evidence="3">Lactonase family protein</fullName>
    </submittedName>
</protein>
<evidence type="ECO:0000313" key="4">
    <source>
        <dbReference type="Proteomes" id="UP001597053"/>
    </source>
</evidence>
<dbReference type="PANTHER" id="PTHR30344">
    <property type="entry name" value="6-PHOSPHOGLUCONOLACTONASE-RELATED"/>
    <property type="match status" value="1"/>
</dbReference>
<dbReference type="InterPro" id="IPR050282">
    <property type="entry name" value="Cycloisomerase_2"/>
</dbReference>
<feature type="signal peptide" evidence="2">
    <location>
        <begin position="1"/>
        <end position="26"/>
    </location>
</feature>
<dbReference type="Proteomes" id="UP001597053">
    <property type="component" value="Unassembled WGS sequence"/>
</dbReference>
<dbReference type="EMBL" id="JBHTHM010000341">
    <property type="protein sequence ID" value="MFD0784200.1"/>
    <property type="molecule type" value="Genomic_DNA"/>
</dbReference>
<comment type="caution">
    <text evidence="3">The sequence shown here is derived from an EMBL/GenBank/DDBJ whole genome shotgun (WGS) entry which is preliminary data.</text>
</comment>
<keyword evidence="2" id="KW-0732">Signal</keyword>
<dbReference type="PANTHER" id="PTHR30344:SF1">
    <property type="entry name" value="6-PHOSPHOGLUCONOLACTONASE"/>
    <property type="match status" value="1"/>
</dbReference>
<organism evidence="3 4">
    <name type="scientific">Micromonospora azadirachtae</name>
    <dbReference type="NCBI Taxonomy" id="1970735"/>
    <lineage>
        <taxon>Bacteria</taxon>
        <taxon>Bacillati</taxon>
        <taxon>Actinomycetota</taxon>
        <taxon>Actinomycetes</taxon>
        <taxon>Micromonosporales</taxon>
        <taxon>Micromonosporaceae</taxon>
        <taxon>Micromonospora</taxon>
    </lineage>
</organism>
<gene>
    <name evidence="3" type="ORF">ACFQZ8_09760</name>
</gene>
<comment type="similarity">
    <text evidence="1">Belongs to the cycloisomerase 2 family.</text>
</comment>
<proteinExistence type="inferred from homology"/>
<keyword evidence="4" id="KW-1185">Reference proteome</keyword>
<reference evidence="4" key="1">
    <citation type="journal article" date="2019" name="Int. J. Syst. Evol. Microbiol.">
        <title>The Global Catalogue of Microorganisms (GCM) 10K type strain sequencing project: providing services to taxonomists for standard genome sequencing and annotation.</title>
        <authorList>
            <consortium name="The Broad Institute Genomics Platform"/>
            <consortium name="The Broad Institute Genome Sequencing Center for Infectious Disease"/>
            <person name="Wu L."/>
            <person name="Ma J."/>
        </authorList>
    </citation>
    <scope>NUCLEOTIDE SEQUENCE [LARGE SCALE GENOMIC DNA]</scope>
    <source>
        <strain evidence="4">JCM 32148</strain>
    </source>
</reference>
<dbReference type="Pfam" id="PF10282">
    <property type="entry name" value="Lactonase"/>
    <property type="match status" value="1"/>
</dbReference>
<dbReference type="InterPro" id="IPR019405">
    <property type="entry name" value="Lactonase_7-beta_prop"/>
</dbReference>
<feature type="chain" id="PRO_5047422571" evidence="2">
    <location>
        <begin position="27"/>
        <end position="368"/>
    </location>
</feature>
<evidence type="ECO:0000313" key="3">
    <source>
        <dbReference type="EMBL" id="MFD0784200.1"/>
    </source>
</evidence>
<evidence type="ECO:0000256" key="1">
    <source>
        <dbReference type="ARBA" id="ARBA00005564"/>
    </source>
</evidence>
<dbReference type="SUPFAM" id="SSF63829">
    <property type="entry name" value="Calcium-dependent phosphotriesterase"/>
    <property type="match status" value="1"/>
</dbReference>
<accession>A0ABW2ZZT6</accession>
<dbReference type="InterPro" id="IPR015943">
    <property type="entry name" value="WD40/YVTN_repeat-like_dom_sf"/>
</dbReference>
<evidence type="ECO:0000256" key="2">
    <source>
        <dbReference type="SAM" id="SignalP"/>
    </source>
</evidence>
<name>A0ABW2ZZT6_9ACTN</name>
<sequence length="368" mass="37583">MKKRKMLGAVVCAGSIVAGFSGPAWAGTTGQGAVFVQTDEPGGNRVIAYDGHLHQVGAYTTGGKGGVLGGAVADHLGSQGSLTLDRARHLLYAVNAGSNTVTVFRVRGARLTRMQVIGSGGEFPVSVTVHGDDVYVLNARDGGSIQGFRRFGAILVRVPSWHRGLGLDPRAIPEFTHSPGQVAFTPDGRQLIVTTKANTSSIDVFGIGHDGSPSAKPVHNVENDAVPFAVDFDRTGHLVVAEAGFNAVTTYALNRRGKATELDTEATGGTGTCWVVSANGTFYVSNSGNAALTAVQTGRHGSLTTVGTTATAPGPIDAATSTDGRVLYVQTGGQGTVDRFLIRADGSLTAAGSVTVPGGLGGEGIAAE</sequence>
<dbReference type="Gene3D" id="2.130.10.10">
    <property type="entry name" value="YVTN repeat-like/Quinoprotein amine dehydrogenase"/>
    <property type="match status" value="3"/>
</dbReference>